<dbReference type="EMBL" id="LT899436">
    <property type="protein sequence ID" value="SNR14073.1"/>
    <property type="molecule type" value="Genomic_DNA"/>
</dbReference>
<proteinExistence type="predicted"/>
<dbReference type="InterPro" id="IPR036761">
    <property type="entry name" value="TTHA0802/YceI-like_sf"/>
</dbReference>
<gene>
    <name evidence="2" type="ORF">TJEJU_0273</name>
</gene>
<name>A0A238U4E5_9FLAO</name>
<organism evidence="2 3">
    <name type="scientific">Tenacibaculum jejuense</name>
    <dbReference type="NCBI Taxonomy" id="584609"/>
    <lineage>
        <taxon>Bacteria</taxon>
        <taxon>Pseudomonadati</taxon>
        <taxon>Bacteroidota</taxon>
        <taxon>Flavobacteriia</taxon>
        <taxon>Flavobacteriales</taxon>
        <taxon>Flavobacteriaceae</taxon>
        <taxon>Tenacibaculum</taxon>
    </lineage>
</organism>
<evidence type="ECO:0000313" key="2">
    <source>
        <dbReference type="EMBL" id="SNR14073.1"/>
    </source>
</evidence>
<evidence type="ECO:0000259" key="1">
    <source>
        <dbReference type="SMART" id="SM00867"/>
    </source>
</evidence>
<accession>A0A238U4E5</accession>
<dbReference type="AlphaFoldDB" id="A0A238U4E5"/>
<reference evidence="2 3" key="1">
    <citation type="submission" date="2017-07" db="EMBL/GenBank/DDBJ databases">
        <authorList>
            <person name="Sun Z.S."/>
            <person name="Albrecht U."/>
            <person name="Echele G."/>
            <person name="Lee C.C."/>
        </authorList>
    </citation>
    <scope>NUCLEOTIDE SEQUENCE [LARGE SCALE GENOMIC DNA]</scope>
    <source>
        <strain evidence="3">type strain: KCTC 22618</strain>
    </source>
</reference>
<dbReference type="InterPro" id="IPR007372">
    <property type="entry name" value="Lipid/polyisoprenoid-bd_YceI"/>
</dbReference>
<dbReference type="SMART" id="SM00867">
    <property type="entry name" value="YceI"/>
    <property type="match status" value="1"/>
</dbReference>
<feature type="domain" description="Lipid/polyisoprenoid-binding YceI-like" evidence="1">
    <location>
        <begin position="16"/>
        <end position="170"/>
    </location>
</feature>
<dbReference type="PANTHER" id="PTHR34406">
    <property type="entry name" value="PROTEIN YCEI"/>
    <property type="match status" value="1"/>
</dbReference>
<protein>
    <recommendedName>
        <fullName evidence="1">Lipid/polyisoprenoid-binding YceI-like domain-containing protein</fullName>
    </recommendedName>
</protein>
<dbReference type="SUPFAM" id="SSF101874">
    <property type="entry name" value="YceI-like"/>
    <property type="match status" value="1"/>
</dbReference>
<dbReference type="Gene3D" id="2.40.128.110">
    <property type="entry name" value="Lipid/polyisoprenoid-binding, YceI-like"/>
    <property type="match status" value="1"/>
</dbReference>
<dbReference type="KEGG" id="tje:TJEJU_0273"/>
<sequence length="173" mass="19769">MFAFLCVTTWNLTAQKFVQNQSETKITFKIKNFGSYVDCLFSDVNFDVNFNKNDLTNSYINTTIAVSTVDTNNKSRDKSLKKEKYFNVTKYPNITLKSRKIEMIDANSFRLTGDLTIKGITKIVTIPIKVSNQENKLNISADFEINRLDYKVGKSSFILSKKVIAKVNYLGTK</sequence>
<keyword evidence="3" id="KW-1185">Reference proteome</keyword>
<dbReference type="PANTHER" id="PTHR34406:SF1">
    <property type="entry name" value="PROTEIN YCEI"/>
    <property type="match status" value="1"/>
</dbReference>
<evidence type="ECO:0000313" key="3">
    <source>
        <dbReference type="Proteomes" id="UP000215214"/>
    </source>
</evidence>
<dbReference type="Proteomes" id="UP000215214">
    <property type="component" value="Chromosome TJEJU"/>
</dbReference>
<dbReference type="Pfam" id="PF04264">
    <property type="entry name" value="YceI"/>
    <property type="match status" value="1"/>
</dbReference>